<keyword evidence="9" id="KW-1185">Reference proteome</keyword>
<comment type="caution">
    <text evidence="8">The sequence shown here is derived from an EMBL/GenBank/DDBJ whole genome shotgun (WGS) entry which is preliminary data.</text>
</comment>
<evidence type="ECO:0000259" key="7">
    <source>
        <dbReference type="Pfam" id="PF01035"/>
    </source>
</evidence>
<dbReference type="GO" id="GO:0032259">
    <property type="term" value="P:methylation"/>
    <property type="evidence" value="ECO:0007669"/>
    <property type="project" value="UniProtKB-KW"/>
</dbReference>
<gene>
    <name evidence="8" type="ORF">J2S45_000095</name>
</gene>
<evidence type="ECO:0000256" key="6">
    <source>
        <dbReference type="ARBA" id="ARBA00049348"/>
    </source>
</evidence>
<accession>A0ABT9PFC9</accession>
<keyword evidence="4" id="KW-0227">DNA damage</keyword>
<proteinExistence type="predicted"/>
<keyword evidence="5" id="KW-0234">DNA repair</keyword>
<dbReference type="Gene3D" id="3.30.160.70">
    <property type="entry name" value="Methylated DNA-protein cysteine methyltransferase domain"/>
    <property type="match status" value="1"/>
</dbReference>
<dbReference type="InterPro" id="IPR001497">
    <property type="entry name" value="MethylDNA_cys_MeTrfase_AS"/>
</dbReference>
<organism evidence="8 9">
    <name type="scientific">Trueperella abortisuis</name>
    <dbReference type="NCBI Taxonomy" id="445930"/>
    <lineage>
        <taxon>Bacteria</taxon>
        <taxon>Bacillati</taxon>
        <taxon>Actinomycetota</taxon>
        <taxon>Actinomycetes</taxon>
        <taxon>Actinomycetales</taxon>
        <taxon>Actinomycetaceae</taxon>
        <taxon>Trueperella</taxon>
    </lineage>
</organism>
<keyword evidence="2 8" id="KW-0489">Methyltransferase</keyword>
<dbReference type="SUPFAM" id="SSF46767">
    <property type="entry name" value="Methylated DNA-protein cysteine methyltransferase, C-terminal domain"/>
    <property type="match status" value="1"/>
</dbReference>
<keyword evidence="3 8" id="KW-0808">Transferase</keyword>
<sequence length="187" mass="19952">MIYHYDSPIGILTISYDGALRGLWTSRNVPADAATAIAAKSAFSAEPGSTAAPVTAWLDAYFAGRNPTIDFRIEQTGTPFQQATWQALHTIPYGHTVSYGQLAVIVEKKLGRPTSARAIGAAVGRNQVLIAVPCHRVIGADGSMTGYAGGLDSKRRLLALERSECPDTDQESEADQALIATGSRYIQ</sequence>
<dbReference type="GO" id="GO:0003908">
    <property type="term" value="F:methylated-DNA-[protein]-cysteine S-methyltransferase activity"/>
    <property type="evidence" value="ECO:0007669"/>
    <property type="project" value="UniProtKB-EC"/>
</dbReference>
<dbReference type="InterPro" id="IPR036388">
    <property type="entry name" value="WH-like_DNA-bd_sf"/>
</dbReference>
<evidence type="ECO:0000256" key="3">
    <source>
        <dbReference type="ARBA" id="ARBA00022679"/>
    </source>
</evidence>
<dbReference type="PANTHER" id="PTHR10815:SF5">
    <property type="entry name" value="METHYLATED-DNA--PROTEIN-CYSTEINE METHYLTRANSFERASE"/>
    <property type="match status" value="1"/>
</dbReference>
<comment type="catalytic activity">
    <reaction evidence="1">
        <text>a 4-O-methyl-thymidine in DNA + L-cysteinyl-[protein] = a thymidine in DNA + S-methyl-L-cysteinyl-[protein]</text>
        <dbReference type="Rhea" id="RHEA:53428"/>
        <dbReference type="Rhea" id="RHEA-COMP:10131"/>
        <dbReference type="Rhea" id="RHEA-COMP:10132"/>
        <dbReference type="Rhea" id="RHEA-COMP:13555"/>
        <dbReference type="Rhea" id="RHEA-COMP:13556"/>
        <dbReference type="ChEBI" id="CHEBI:29950"/>
        <dbReference type="ChEBI" id="CHEBI:82612"/>
        <dbReference type="ChEBI" id="CHEBI:137386"/>
        <dbReference type="ChEBI" id="CHEBI:137387"/>
        <dbReference type="EC" id="2.1.1.63"/>
    </reaction>
</comment>
<comment type="catalytic activity">
    <reaction evidence="6">
        <text>a 6-O-methyl-2'-deoxyguanosine in DNA + L-cysteinyl-[protein] = S-methyl-L-cysteinyl-[protein] + a 2'-deoxyguanosine in DNA</text>
        <dbReference type="Rhea" id="RHEA:24000"/>
        <dbReference type="Rhea" id="RHEA-COMP:10131"/>
        <dbReference type="Rhea" id="RHEA-COMP:10132"/>
        <dbReference type="Rhea" id="RHEA-COMP:11367"/>
        <dbReference type="Rhea" id="RHEA-COMP:11368"/>
        <dbReference type="ChEBI" id="CHEBI:29950"/>
        <dbReference type="ChEBI" id="CHEBI:82612"/>
        <dbReference type="ChEBI" id="CHEBI:85445"/>
        <dbReference type="ChEBI" id="CHEBI:85448"/>
        <dbReference type="EC" id="2.1.1.63"/>
    </reaction>
</comment>
<dbReference type="Proteomes" id="UP001230145">
    <property type="component" value="Unassembled WGS sequence"/>
</dbReference>
<dbReference type="InterPro" id="IPR036631">
    <property type="entry name" value="MGMT_N_sf"/>
</dbReference>
<feature type="domain" description="Methylated-DNA-[protein]-cysteine S-methyltransferase DNA binding" evidence="7">
    <location>
        <begin position="79"/>
        <end position="162"/>
    </location>
</feature>
<protein>
    <submittedName>
        <fullName evidence="8">Methylated-DNA-[protein]-cysteine S-methyltransferase</fullName>
        <ecNumber evidence="8">2.1.1.63</ecNumber>
    </submittedName>
</protein>
<evidence type="ECO:0000256" key="2">
    <source>
        <dbReference type="ARBA" id="ARBA00022603"/>
    </source>
</evidence>
<dbReference type="PANTHER" id="PTHR10815">
    <property type="entry name" value="METHYLATED-DNA--PROTEIN-CYSTEINE METHYLTRANSFERASE"/>
    <property type="match status" value="1"/>
</dbReference>
<dbReference type="RefSeq" id="WP_307634161.1">
    <property type="nucleotide sequence ID" value="NZ_JAUSQL010000001.1"/>
</dbReference>
<dbReference type="EMBL" id="JAUSQL010000001">
    <property type="protein sequence ID" value="MDP9831416.1"/>
    <property type="molecule type" value="Genomic_DNA"/>
</dbReference>
<dbReference type="SUPFAM" id="SSF53155">
    <property type="entry name" value="Methylated DNA-protein cysteine methyltransferase domain"/>
    <property type="match status" value="1"/>
</dbReference>
<name>A0ABT9PFC9_9ACTO</name>
<reference evidence="8 9" key="1">
    <citation type="submission" date="2023-07" db="EMBL/GenBank/DDBJ databases">
        <title>Sequencing the genomes of 1000 actinobacteria strains.</title>
        <authorList>
            <person name="Klenk H.-P."/>
        </authorList>
    </citation>
    <scope>NUCLEOTIDE SEQUENCE [LARGE SCALE GENOMIC DNA]</scope>
    <source>
        <strain evidence="8 9">DSM 19515</strain>
    </source>
</reference>
<dbReference type="Pfam" id="PF01035">
    <property type="entry name" value="DNA_binding_1"/>
    <property type="match status" value="1"/>
</dbReference>
<dbReference type="CDD" id="cd06445">
    <property type="entry name" value="ATase"/>
    <property type="match status" value="1"/>
</dbReference>
<dbReference type="Gene3D" id="1.10.10.10">
    <property type="entry name" value="Winged helix-like DNA-binding domain superfamily/Winged helix DNA-binding domain"/>
    <property type="match status" value="1"/>
</dbReference>
<dbReference type="PROSITE" id="PS00374">
    <property type="entry name" value="MGMT"/>
    <property type="match status" value="1"/>
</dbReference>
<dbReference type="InterPro" id="IPR014048">
    <property type="entry name" value="MethylDNA_cys_MeTrfase_DNA-bd"/>
</dbReference>
<evidence type="ECO:0000256" key="4">
    <source>
        <dbReference type="ARBA" id="ARBA00022763"/>
    </source>
</evidence>
<evidence type="ECO:0000256" key="5">
    <source>
        <dbReference type="ARBA" id="ARBA00023204"/>
    </source>
</evidence>
<dbReference type="InterPro" id="IPR036217">
    <property type="entry name" value="MethylDNA_cys_MeTrfase_DNAb"/>
</dbReference>
<dbReference type="EC" id="2.1.1.63" evidence="8"/>
<evidence type="ECO:0000313" key="9">
    <source>
        <dbReference type="Proteomes" id="UP001230145"/>
    </source>
</evidence>
<dbReference type="NCBIfam" id="TIGR00589">
    <property type="entry name" value="ogt"/>
    <property type="match status" value="1"/>
</dbReference>
<evidence type="ECO:0000256" key="1">
    <source>
        <dbReference type="ARBA" id="ARBA00001286"/>
    </source>
</evidence>
<evidence type="ECO:0000313" key="8">
    <source>
        <dbReference type="EMBL" id="MDP9831416.1"/>
    </source>
</evidence>